<reference evidence="2 3" key="1">
    <citation type="submission" date="2020-04" db="EMBL/GenBank/DDBJ databases">
        <title>MicrobeNet Type strains.</title>
        <authorList>
            <person name="Nicholson A.C."/>
        </authorList>
    </citation>
    <scope>NUCLEOTIDE SEQUENCE [LARGE SCALE GENOMIC DNA]</scope>
    <source>
        <strain evidence="2 3">DSM 44960</strain>
    </source>
</reference>
<dbReference type="Gene3D" id="1.10.10.10">
    <property type="entry name" value="Winged helix-like DNA-binding domain superfamily/Winged helix DNA-binding domain"/>
    <property type="match status" value="1"/>
</dbReference>
<dbReference type="SUPFAM" id="SSF52540">
    <property type="entry name" value="P-loop containing nucleoside triphosphate hydrolases"/>
    <property type="match status" value="1"/>
</dbReference>
<feature type="domain" description="HTH luxR-type" evidence="1">
    <location>
        <begin position="680"/>
        <end position="745"/>
    </location>
</feature>
<dbReference type="Pfam" id="PF13401">
    <property type="entry name" value="AAA_22"/>
    <property type="match status" value="1"/>
</dbReference>
<gene>
    <name evidence="2" type="ORF">HGA10_07170</name>
</gene>
<evidence type="ECO:0000313" key="2">
    <source>
        <dbReference type="EMBL" id="NKX87093.1"/>
    </source>
</evidence>
<sequence length="746" mass="80281">MTSFVGRDDDVAAARKLLGGTRLLTLTGVGGVGKTRLSRRVGEVARRAFPDGVWLVELAHVNDPGLVASTVARELGLRDDISAPLTALTEHLADADLLLILDNCEHVIDACAALADRLIPATTGLRILATSREPLGVPGEQILPVAPLPVPGPDHADLDNPATRLLIDRATAADPNFARREADPATLVAICRRLDGIPLALELAALRMRMFTPEQVLARLDDAMGLLTTGPRAAPERQQTLASAIRWSYDLCTPDEQRLWEQLSVFAGGVDLAAAEAVCHLGTPRTLLDALTGLVDKSVLSYGPGVDGTGRYTMLEPLRQFAGDRLRARGAEYAARRAHREYYYRLARRGRDEYWSSADTTWFGDVAREHANLRAALQFCLDDPAGSRRALEIATELWPFWEHCHLLLEGYRWLSEALAKNAEHTVVRARALAACAVIAAMRGESEKAAEFAGAGAAIAAETGSARVRSEAEMARAVLVFGAGDPRGAFEIALAVSVCARECTHPRVEMESLAFAAVCALALDDPHAAALTEQLLAVTSEHGSHLLGGLAHWAVGTKRQRDGDQPGAVAALRRSIELFRLFDRCAWIATSVDGLAWAAAADGDLERAARLMGAATAVRRGSSQRLAHAMTQLIGRRIREQVENALGAREFAACFDAGAALTAEDAVDYATGSEPSTVTAVHTGLEVLTRRERDVAMLIARGYGNRRIAQELVISVRTAESHVDHILTKLGFTSRTQIAAWVSRLTA</sequence>
<dbReference type="InterPro" id="IPR000792">
    <property type="entry name" value="Tscrpt_reg_LuxR_C"/>
</dbReference>
<dbReference type="PROSITE" id="PS50043">
    <property type="entry name" value="HTH_LUXR_2"/>
    <property type="match status" value="1"/>
</dbReference>
<dbReference type="Pfam" id="PF25872">
    <property type="entry name" value="HTH_77"/>
    <property type="match status" value="1"/>
</dbReference>
<protein>
    <submittedName>
        <fullName evidence="2">LuxR family transcriptional regulator</fullName>
    </submittedName>
</protein>
<dbReference type="GO" id="GO:0016887">
    <property type="term" value="F:ATP hydrolysis activity"/>
    <property type="evidence" value="ECO:0007669"/>
    <property type="project" value="InterPro"/>
</dbReference>
<evidence type="ECO:0000259" key="1">
    <source>
        <dbReference type="PROSITE" id="PS50043"/>
    </source>
</evidence>
<accession>A0A846W2I0</accession>
<dbReference type="GO" id="GO:0006355">
    <property type="term" value="P:regulation of DNA-templated transcription"/>
    <property type="evidence" value="ECO:0007669"/>
    <property type="project" value="InterPro"/>
</dbReference>
<dbReference type="Proteomes" id="UP000572007">
    <property type="component" value="Unassembled WGS sequence"/>
</dbReference>
<dbReference type="AlphaFoldDB" id="A0A846W2I0"/>
<dbReference type="Pfam" id="PF00196">
    <property type="entry name" value="GerE"/>
    <property type="match status" value="1"/>
</dbReference>
<dbReference type="InterPro" id="IPR036388">
    <property type="entry name" value="WH-like_DNA-bd_sf"/>
</dbReference>
<dbReference type="Gene3D" id="3.40.50.300">
    <property type="entry name" value="P-loop containing nucleotide triphosphate hydrolases"/>
    <property type="match status" value="1"/>
</dbReference>
<dbReference type="PANTHER" id="PTHR47691">
    <property type="entry name" value="REGULATOR-RELATED"/>
    <property type="match status" value="1"/>
</dbReference>
<dbReference type="InterPro" id="IPR016032">
    <property type="entry name" value="Sig_transdc_resp-reg_C-effctor"/>
</dbReference>
<keyword evidence="3" id="KW-1185">Reference proteome</keyword>
<dbReference type="PRINTS" id="PR00364">
    <property type="entry name" value="DISEASERSIST"/>
</dbReference>
<dbReference type="EMBL" id="JAAXOM010000001">
    <property type="protein sequence ID" value="NKX87093.1"/>
    <property type="molecule type" value="Genomic_DNA"/>
</dbReference>
<evidence type="ECO:0000313" key="3">
    <source>
        <dbReference type="Proteomes" id="UP000572007"/>
    </source>
</evidence>
<dbReference type="InterPro" id="IPR058852">
    <property type="entry name" value="HTH_77"/>
</dbReference>
<comment type="caution">
    <text evidence="2">The sequence shown here is derived from an EMBL/GenBank/DDBJ whole genome shotgun (WGS) entry which is preliminary data.</text>
</comment>
<dbReference type="PANTHER" id="PTHR47691:SF3">
    <property type="entry name" value="HTH-TYPE TRANSCRIPTIONAL REGULATOR RV0890C-RELATED"/>
    <property type="match status" value="1"/>
</dbReference>
<dbReference type="PRINTS" id="PR00038">
    <property type="entry name" value="HTHLUXR"/>
</dbReference>
<dbReference type="GO" id="GO:0003677">
    <property type="term" value="F:DNA binding"/>
    <property type="evidence" value="ECO:0007669"/>
    <property type="project" value="InterPro"/>
</dbReference>
<dbReference type="InterPro" id="IPR049945">
    <property type="entry name" value="AAA_22"/>
</dbReference>
<dbReference type="CDD" id="cd06170">
    <property type="entry name" value="LuxR_C_like"/>
    <property type="match status" value="1"/>
</dbReference>
<name>A0A846W2I0_9NOCA</name>
<dbReference type="SUPFAM" id="SSF46894">
    <property type="entry name" value="C-terminal effector domain of the bipartite response regulators"/>
    <property type="match status" value="1"/>
</dbReference>
<organism evidence="2 3">
    <name type="scientific">Nocardia coubleae</name>
    <dbReference type="NCBI Taxonomy" id="356147"/>
    <lineage>
        <taxon>Bacteria</taxon>
        <taxon>Bacillati</taxon>
        <taxon>Actinomycetota</taxon>
        <taxon>Actinomycetes</taxon>
        <taxon>Mycobacteriales</taxon>
        <taxon>Nocardiaceae</taxon>
        <taxon>Nocardia</taxon>
    </lineage>
</organism>
<dbReference type="SMART" id="SM00421">
    <property type="entry name" value="HTH_LUXR"/>
    <property type="match status" value="1"/>
</dbReference>
<dbReference type="InterPro" id="IPR027417">
    <property type="entry name" value="P-loop_NTPase"/>
</dbReference>
<proteinExistence type="predicted"/>